<reference evidence="2" key="1">
    <citation type="submission" date="2023-03" db="EMBL/GenBank/DDBJ databases">
        <title>Mating type loci evolution in Malassezia.</title>
        <authorList>
            <person name="Coelho M.A."/>
        </authorList>
    </citation>
    <scope>NUCLEOTIDE SEQUENCE</scope>
    <source>
        <strain evidence="2">CBS 12830</strain>
    </source>
</reference>
<keyword evidence="1" id="KW-0472">Membrane</keyword>
<dbReference type="Pfam" id="PF11735">
    <property type="entry name" value="CAP59_mtransfer"/>
    <property type="match status" value="1"/>
</dbReference>
<feature type="transmembrane region" description="Helical" evidence="1">
    <location>
        <begin position="71"/>
        <end position="89"/>
    </location>
</feature>
<gene>
    <name evidence="2" type="ORF">MEQU1_002889</name>
</gene>
<name>A0AAF0ED38_9BASI</name>
<keyword evidence="3" id="KW-1185">Reference proteome</keyword>
<evidence type="ECO:0008006" key="4">
    <source>
        <dbReference type="Google" id="ProtNLM"/>
    </source>
</evidence>
<dbReference type="PANTHER" id="PTHR34144">
    <property type="entry name" value="CHROMOSOME 8, WHOLE GENOME SHOTGUN SEQUENCE"/>
    <property type="match status" value="1"/>
</dbReference>
<evidence type="ECO:0000313" key="2">
    <source>
        <dbReference type="EMBL" id="WFD24192.1"/>
    </source>
</evidence>
<proteinExistence type="predicted"/>
<dbReference type="PANTHER" id="PTHR34144:SF7">
    <property type="entry name" value="EXPORT PROTEIN (CAP59), PUTATIVE (AFU_ORTHOLOGUE AFUA_7G05020)-RELATED"/>
    <property type="match status" value="1"/>
</dbReference>
<evidence type="ECO:0000313" key="3">
    <source>
        <dbReference type="Proteomes" id="UP001214415"/>
    </source>
</evidence>
<dbReference type="AlphaFoldDB" id="A0AAF0ED38"/>
<evidence type="ECO:0000256" key="1">
    <source>
        <dbReference type="SAM" id="Phobius"/>
    </source>
</evidence>
<keyword evidence="1" id="KW-0812">Transmembrane</keyword>
<sequence>MPRRHAEVIDMASLGESESQSFLRPWADSAQRWSLWPSRPLRPSRLQLNVLASLALFGMLSWYFFMPSTLYLYLVFVCFTCPVFLLCCYRQPSDHAMPSHYALFSIMVVLYVALCVVRGWAPTPTVPAEWRQPSGHTYYIASLLYNSERILPHYSDALLRLTDELGHDAVFISIFENNSKDRTPMLLQNLCIKLRERGVRFNITTTMLPDNIRESERIARLSYMRNRAMAPLHEEVRDGLDGRPFARVIWINDILFEPDAVHTLLHTAHGRFDQVCGLDYFWLGFYDTWVLRDTQGNTVRPLFPYFRTKEDRDDVQAQRPLPVNACWNGLTVFDARWFTNGPRTPVSANATDGPVVATLPPPPLEHNDGYDTAATLPLRFRPCTQCFASESLLTSLDMHRLAHPKRPRIYVHPGVKVMYDYPSYYLYQHVLRWYVVQPWSYIWETWIERRLFSWIANLGLRPDPCGPLFQQMWSREPAPRLTPAAAPYAVRPRPM</sequence>
<organism evidence="2 3">
    <name type="scientific">Malassezia equina</name>
    <dbReference type="NCBI Taxonomy" id="1381935"/>
    <lineage>
        <taxon>Eukaryota</taxon>
        <taxon>Fungi</taxon>
        <taxon>Dikarya</taxon>
        <taxon>Basidiomycota</taxon>
        <taxon>Ustilaginomycotina</taxon>
        <taxon>Malasseziomycetes</taxon>
        <taxon>Malasseziales</taxon>
        <taxon>Malasseziaceae</taxon>
        <taxon>Malassezia</taxon>
    </lineage>
</organism>
<dbReference type="Proteomes" id="UP001214415">
    <property type="component" value="Chromosome 5"/>
</dbReference>
<protein>
    <recommendedName>
        <fullName evidence="4">Cryptococcal mannosyltransferase 1</fullName>
    </recommendedName>
</protein>
<dbReference type="EMBL" id="CP119904">
    <property type="protein sequence ID" value="WFD24192.1"/>
    <property type="molecule type" value="Genomic_DNA"/>
</dbReference>
<feature type="transmembrane region" description="Helical" evidence="1">
    <location>
        <begin position="46"/>
        <end position="65"/>
    </location>
</feature>
<feature type="transmembrane region" description="Helical" evidence="1">
    <location>
        <begin position="101"/>
        <end position="121"/>
    </location>
</feature>
<keyword evidence="1" id="KW-1133">Transmembrane helix</keyword>
<accession>A0AAF0ED38</accession>
<dbReference type="InterPro" id="IPR021047">
    <property type="entry name" value="Mannosyltransferase_CMT1"/>
</dbReference>